<accession>A0A7T4WC68</accession>
<dbReference type="EMBL" id="CP059488">
    <property type="protein sequence ID" value="QQD71911.1"/>
    <property type="molecule type" value="Genomic_DNA"/>
</dbReference>
<name>A0A7T4WC68_9PROT</name>
<protein>
    <submittedName>
        <fullName evidence="1">HAD family hydrolase</fullName>
    </submittedName>
</protein>
<evidence type="ECO:0000313" key="2">
    <source>
        <dbReference type="Proteomes" id="UP000595420"/>
    </source>
</evidence>
<sequence length="216" mass="23158">MNASSVVALDVDGVLGDYETHWRECAEEVLCCRLQGRPLLKVSEQHNMGLRYGLTGKDVDAVWRAFNEDPLQGATRWADLPLYDHASELVLALEDLGCTVWAVTSIDVQHRAARAESLAGLIPAGRIVCVGFAPGTGHAAPAYAKANVLRDLGAVAFLDDHPANTNAAIGSVPLSVLLDRGYHGLEAPEYGVTVIDDPMDFPVLVESLLMRTGRAA</sequence>
<dbReference type="InterPro" id="IPR036412">
    <property type="entry name" value="HAD-like_sf"/>
</dbReference>
<organism evidence="1 2">
    <name type="scientific">Acidithiobacillus ferrivorans</name>
    <dbReference type="NCBI Taxonomy" id="160808"/>
    <lineage>
        <taxon>Bacteria</taxon>
        <taxon>Pseudomonadati</taxon>
        <taxon>Pseudomonadota</taxon>
        <taxon>Acidithiobacillia</taxon>
        <taxon>Acidithiobacillales</taxon>
        <taxon>Acidithiobacillaceae</taxon>
        <taxon>Acidithiobacillus</taxon>
    </lineage>
</organism>
<evidence type="ECO:0000313" key="1">
    <source>
        <dbReference type="EMBL" id="QQD71911.1"/>
    </source>
</evidence>
<dbReference type="Proteomes" id="UP000595420">
    <property type="component" value="Chromosome"/>
</dbReference>
<gene>
    <name evidence="1" type="ORF">H2515_10790</name>
</gene>
<dbReference type="RefSeq" id="WP_198660093.1">
    <property type="nucleotide sequence ID" value="NZ_CP059488.1"/>
</dbReference>
<dbReference type="SUPFAM" id="SSF56784">
    <property type="entry name" value="HAD-like"/>
    <property type="match status" value="1"/>
</dbReference>
<keyword evidence="1" id="KW-0378">Hydrolase</keyword>
<dbReference type="GO" id="GO:0016787">
    <property type="term" value="F:hydrolase activity"/>
    <property type="evidence" value="ECO:0007669"/>
    <property type="project" value="UniProtKB-KW"/>
</dbReference>
<proteinExistence type="predicted"/>
<reference evidence="1 2" key="1">
    <citation type="submission" date="2020-07" db="EMBL/GenBank/DDBJ databases">
        <title>Complete genome sequence analysis of Acidithiobacillus ferrivorans XJFY6S-08 reveals extreme environmental adaptation to alpine acid mine drainage.</title>
        <authorList>
            <person name="Yan L."/>
            <person name="Ni Y."/>
        </authorList>
    </citation>
    <scope>NUCLEOTIDE SEQUENCE [LARGE SCALE GENOMIC DNA]</scope>
    <source>
        <strain evidence="1 2">XJFY6S-08</strain>
    </source>
</reference>
<dbReference type="AlphaFoldDB" id="A0A7T4WC68"/>